<name>A0ABP6RK58_9MICC</name>
<dbReference type="Pfam" id="PF11716">
    <property type="entry name" value="MDMPI_N"/>
    <property type="match status" value="1"/>
</dbReference>
<dbReference type="Pfam" id="PF07398">
    <property type="entry name" value="MDMPI_C"/>
    <property type="match status" value="1"/>
</dbReference>
<dbReference type="InterPro" id="IPR034660">
    <property type="entry name" value="DinB/YfiT-like"/>
</dbReference>
<dbReference type="NCBIfam" id="TIGR03083">
    <property type="entry name" value="maleylpyruvate isomerase family mycothiol-dependent enzyme"/>
    <property type="match status" value="1"/>
</dbReference>
<gene>
    <name evidence="3" type="ORF">GCM10020260_17650</name>
</gene>
<dbReference type="InterPro" id="IPR010872">
    <property type="entry name" value="MDMPI_C-term_domain"/>
</dbReference>
<reference evidence="4" key="1">
    <citation type="journal article" date="2019" name="Int. J. Syst. Evol. Microbiol.">
        <title>The Global Catalogue of Microorganisms (GCM) 10K type strain sequencing project: providing services to taxonomists for standard genome sequencing and annotation.</title>
        <authorList>
            <consortium name="The Broad Institute Genomics Platform"/>
            <consortium name="The Broad Institute Genome Sequencing Center for Infectious Disease"/>
            <person name="Wu L."/>
            <person name="Ma J."/>
        </authorList>
    </citation>
    <scope>NUCLEOTIDE SEQUENCE [LARGE SCALE GENOMIC DNA]</scope>
    <source>
        <strain evidence="4">JCM 11483</strain>
    </source>
</reference>
<feature type="domain" description="MDMPI C-terminal" evidence="1">
    <location>
        <begin position="139"/>
        <end position="226"/>
    </location>
</feature>
<evidence type="ECO:0000313" key="4">
    <source>
        <dbReference type="Proteomes" id="UP001501736"/>
    </source>
</evidence>
<evidence type="ECO:0000259" key="2">
    <source>
        <dbReference type="Pfam" id="PF11716"/>
    </source>
</evidence>
<evidence type="ECO:0000259" key="1">
    <source>
        <dbReference type="Pfam" id="PF07398"/>
    </source>
</evidence>
<keyword evidence="3" id="KW-0413">Isomerase</keyword>
<proteinExistence type="predicted"/>
<dbReference type="PANTHER" id="PTHR40758:SF1">
    <property type="entry name" value="CONSERVED PROTEIN"/>
    <property type="match status" value="1"/>
</dbReference>
<comment type="caution">
    <text evidence="3">The sequence shown here is derived from an EMBL/GenBank/DDBJ whole genome shotgun (WGS) entry which is preliminary data.</text>
</comment>
<protein>
    <submittedName>
        <fullName evidence="3">Maleylpyruvate isomerase family mycothiol-dependent enzyme</fullName>
    </submittedName>
</protein>
<keyword evidence="4" id="KW-1185">Reference proteome</keyword>
<dbReference type="GO" id="GO:0016853">
    <property type="term" value="F:isomerase activity"/>
    <property type="evidence" value="ECO:0007669"/>
    <property type="project" value="UniProtKB-KW"/>
</dbReference>
<accession>A0ABP6RK58</accession>
<evidence type="ECO:0000313" key="3">
    <source>
        <dbReference type="EMBL" id="GAA3285299.1"/>
    </source>
</evidence>
<dbReference type="EMBL" id="BAAAYG010000005">
    <property type="protein sequence ID" value="GAA3285299.1"/>
    <property type="molecule type" value="Genomic_DNA"/>
</dbReference>
<organism evidence="3 4">
    <name type="scientific">Nesterenkonia halobia</name>
    <dbReference type="NCBI Taxonomy" id="37922"/>
    <lineage>
        <taxon>Bacteria</taxon>
        <taxon>Bacillati</taxon>
        <taxon>Actinomycetota</taxon>
        <taxon>Actinomycetes</taxon>
        <taxon>Micrococcales</taxon>
        <taxon>Micrococcaceae</taxon>
        <taxon>Nesterenkonia</taxon>
    </lineage>
</organism>
<dbReference type="RefSeq" id="WP_344720354.1">
    <property type="nucleotide sequence ID" value="NZ_BAAAYG010000005.1"/>
</dbReference>
<dbReference type="SUPFAM" id="SSF109854">
    <property type="entry name" value="DinB/YfiT-like putative metalloenzymes"/>
    <property type="match status" value="1"/>
</dbReference>
<feature type="domain" description="Mycothiol-dependent maleylpyruvate isomerase metal-binding" evidence="2">
    <location>
        <begin position="8"/>
        <end position="122"/>
    </location>
</feature>
<dbReference type="InterPro" id="IPR017517">
    <property type="entry name" value="Maleyloyr_isom"/>
</dbReference>
<dbReference type="Proteomes" id="UP001501736">
    <property type="component" value="Unassembled WGS sequence"/>
</dbReference>
<dbReference type="PANTHER" id="PTHR40758">
    <property type="entry name" value="CONSERVED PROTEIN"/>
    <property type="match status" value="1"/>
</dbReference>
<dbReference type="InterPro" id="IPR024344">
    <property type="entry name" value="MDMPI_metal-binding"/>
</dbReference>
<sequence>MDTPELLAELTALQRRFHAGLREAPPAAPVPTCAGWTVTDLADHLADVHAWAAMMASDQRSVRPPARRGTIADHYAGRADELHRTLAQLDPEALVPTFDGRGPAAFWHRRQTHETLIHLHDLSLARGTAPPETAVEVWADAVDEVVHVLHPRQVRLDRAKPPQDSLRLVAEDVGAPGGTAWTLPAGTTTPAATVTGTAQQLALVLWRRLDLDAADVVVSGDADAARRELDAPVTP</sequence>